<dbReference type="EMBL" id="CAEKDK010000002">
    <property type="protein sequence ID" value="CAB4269532.1"/>
    <property type="molecule type" value="Genomic_DNA"/>
</dbReference>
<evidence type="ECO:0000313" key="3">
    <source>
        <dbReference type="Proteomes" id="UP000507222"/>
    </source>
</evidence>
<protein>
    <recommendedName>
        <fullName evidence="1">Reverse transcriptase zinc-binding domain-containing protein</fullName>
    </recommendedName>
</protein>
<reference evidence="2 3" key="1">
    <citation type="submission" date="2020-05" db="EMBL/GenBank/DDBJ databases">
        <authorList>
            <person name="Campoy J."/>
            <person name="Schneeberger K."/>
            <person name="Spophaly S."/>
        </authorList>
    </citation>
    <scope>NUCLEOTIDE SEQUENCE [LARGE SCALE GENOMIC DNA]</scope>
    <source>
        <strain evidence="2">PruArmRojPasFocal</strain>
    </source>
</reference>
<name>A0A6J5U0J7_PRUAR</name>
<evidence type="ECO:0000259" key="1">
    <source>
        <dbReference type="Pfam" id="PF13966"/>
    </source>
</evidence>
<proteinExistence type="predicted"/>
<evidence type="ECO:0000313" key="2">
    <source>
        <dbReference type="EMBL" id="CAB4269532.1"/>
    </source>
</evidence>
<dbReference type="Pfam" id="PF13966">
    <property type="entry name" value="zf-RVT"/>
    <property type="match status" value="1"/>
</dbReference>
<dbReference type="AlphaFoldDB" id="A0A6J5U0J7"/>
<organism evidence="2 3">
    <name type="scientific">Prunus armeniaca</name>
    <name type="common">Apricot</name>
    <name type="synonym">Armeniaca vulgaris</name>
    <dbReference type="NCBI Taxonomy" id="36596"/>
    <lineage>
        <taxon>Eukaryota</taxon>
        <taxon>Viridiplantae</taxon>
        <taxon>Streptophyta</taxon>
        <taxon>Embryophyta</taxon>
        <taxon>Tracheophyta</taxon>
        <taxon>Spermatophyta</taxon>
        <taxon>Magnoliopsida</taxon>
        <taxon>eudicotyledons</taxon>
        <taxon>Gunneridae</taxon>
        <taxon>Pentapetalae</taxon>
        <taxon>rosids</taxon>
        <taxon>fabids</taxon>
        <taxon>Rosales</taxon>
        <taxon>Rosaceae</taxon>
        <taxon>Amygdaloideae</taxon>
        <taxon>Amygdaleae</taxon>
        <taxon>Prunus</taxon>
    </lineage>
</organism>
<feature type="domain" description="Reverse transcriptase zinc-binding" evidence="1">
    <location>
        <begin position="132"/>
        <end position="172"/>
    </location>
</feature>
<dbReference type="InterPro" id="IPR026960">
    <property type="entry name" value="RVT-Znf"/>
</dbReference>
<accession>A0A6J5U0J7</accession>
<gene>
    <name evidence="2" type="ORF">CURHAP_LOCUS15173</name>
</gene>
<sequence>MASEFSRGSRWQIGDGKSVKVWGHRWIPKPTSFQISSPVVPGFATAPVSELIDPITHQWREDLVHAWFAAHEASCILTIPLSFRGPADRLIWHYEKKGELTVRSAHEVARQFLFEETGEGTSDRTLFYGVSTKVWSRLWQVCVPPKVKVLVWRTLLNILPTKDRLLSKGIQRDMGKKRHLYIQ</sequence>
<dbReference type="Proteomes" id="UP000507222">
    <property type="component" value="Unassembled WGS sequence"/>
</dbReference>